<keyword evidence="5" id="KW-0472">Membrane</keyword>
<keyword evidence="4" id="KW-1133">Transmembrane helix</keyword>
<evidence type="ECO:0000256" key="1">
    <source>
        <dbReference type="ARBA" id="ARBA00004479"/>
    </source>
</evidence>
<keyword evidence="9" id="KW-1185">Reference proteome</keyword>
<dbReference type="GO" id="GO:0016020">
    <property type="term" value="C:membrane"/>
    <property type="evidence" value="ECO:0007669"/>
    <property type="project" value="UniProtKB-SubCell"/>
</dbReference>
<proteinExistence type="predicted"/>
<dbReference type="Proteomes" id="UP000237347">
    <property type="component" value="Unassembled WGS sequence"/>
</dbReference>
<dbReference type="InterPro" id="IPR046956">
    <property type="entry name" value="RLP23-like"/>
</dbReference>
<evidence type="ECO:0000313" key="8">
    <source>
        <dbReference type="EMBL" id="KAK7829066.1"/>
    </source>
</evidence>
<evidence type="ECO:0000256" key="2">
    <source>
        <dbReference type="ARBA" id="ARBA00022692"/>
    </source>
</evidence>
<keyword evidence="3" id="KW-0732">Signal</keyword>
<keyword evidence="7" id="KW-0325">Glycoprotein</keyword>
<organism evidence="8 9">
    <name type="scientific">Quercus suber</name>
    <name type="common">Cork oak</name>
    <dbReference type="NCBI Taxonomy" id="58331"/>
    <lineage>
        <taxon>Eukaryota</taxon>
        <taxon>Viridiplantae</taxon>
        <taxon>Streptophyta</taxon>
        <taxon>Embryophyta</taxon>
        <taxon>Tracheophyta</taxon>
        <taxon>Spermatophyta</taxon>
        <taxon>Magnoliopsida</taxon>
        <taxon>eudicotyledons</taxon>
        <taxon>Gunneridae</taxon>
        <taxon>Pentapetalae</taxon>
        <taxon>rosids</taxon>
        <taxon>fabids</taxon>
        <taxon>Fagales</taxon>
        <taxon>Fagaceae</taxon>
        <taxon>Quercus</taxon>
    </lineage>
</organism>
<protein>
    <submittedName>
        <fullName evidence="8">Receptor-like protein eix2</fullName>
    </submittedName>
</protein>
<keyword evidence="6" id="KW-0675">Receptor</keyword>
<dbReference type="PANTHER" id="PTHR48063:SF112">
    <property type="entry name" value="RECEPTOR LIKE PROTEIN 30-LIKE"/>
    <property type="match status" value="1"/>
</dbReference>
<dbReference type="PANTHER" id="PTHR48063">
    <property type="entry name" value="LRR RECEPTOR-LIKE KINASE"/>
    <property type="match status" value="1"/>
</dbReference>
<comment type="subcellular location">
    <subcellularLocation>
        <location evidence="1">Membrane</location>
        <topology evidence="1">Single-pass type I membrane protein</topology>
    </subcellularLocation>
</comment>
<dbReference type="Gene3D" id="3.80.10.10">
    <property type="entry name" value="Ribonuclease Inhibitor"/>
    <property type="match status" value="1"/>
</dbReference>
<name>A0AAW0JS29_QUESU</name>
<evidence type="ECO:0000256" key="7">
    <source>
        <dbReference type="ARBA" id="ARBA00023180"/>
    </source>
</evidence>
<evidence type="ECO:0000256" key="6">
    <source>
        <dbReference type="ARBA" id="ARBA00023170"/>
    </source>
</evidence>
<evidence type="ECO:0000256" key="3">
    <source>
        <dbReference type="ARBA" id="ARBA00022729"/>
    </source>
</evidence>
<keyword evidence="2" id="KW-0812">Transmembrane</keyword>
<evidence type="ECO:0000256" key="4">
    <source>
        <dbReference type="ARBA" id="ARBA00022989"/>
    </source>
</evidence>
<dbReference type="InterPro" id="IPR032675">
    <property type="entry name" value="LRR_dom_sf"/>
</dbReference>
<evidence type="ECO:0000256" key="5">
    <source>
        <dbReference type="ARBA" id="ARBA00023136"/>
    </source>
</evidence>
<reference evidence="8 9" key="1">
    <citation type="journal article" date="2018" name="Sci. Data">
        <title>The draft genome sequence of cork oak.</title>
        <authorList>
            <person name="Ramos A.M."/>
            <person name="Usie A."/>
            <person name="Barbosa P."/>
            <person name="Barros P.M."/>
            <person name="Capote T."/>
            <person name="Chaves I."/>
            <person name="Simoes F."/>
            <person name="Abreu I."/>
            <person name="Carrasquinho I."/>
            <person name="Faro C."/>
            <person name="Guimaraes J.B."/>
            <person name="Mendonca D."/>
            <person name="Nobrega F."/>
            <person name="Rodrigues L."/>
            <person name="Saibo N.J.M."/>
            <person name="Varela M.C."/>
            <person name="Egas C."/>
            <person name="Matos J."/>
            <person name="Miguel C.M."/>
            <person name="Oliveira M.M."/>
            <person name="Ricardo C.P."/>
            <person name="Goncalves S."/>
        </authorList>
    </citation>
    <scope>NUCLEOTIDE SEQUENCE [LARGE SCALE GENOMIC DNA]</scope>
    <source>
        <strain evidence="9">cv. HL8</strain>
    </source>
</reference>
<dbReference type="AlphaFoldDB" id="A0AAW0JS29"/>
<accession>A0AAW0JS29</accession>
<evidence type="ECO:0000313" key="9">
    <source>
        <dbReference type="Proteomes" id="UP000237347"/>
    </source>
</evidence>
<sequence length="313" mass="36030">MGLIMQRSSNVTCNRKRNNPFIKLLKILQMGCRLSLFKKISGSNLALLKYLRLIILLVRVFQAILVTWKRLTHLDLSFVGFGVFICQQLRHLSEIYFHNLQGNDLCMNALWWVSHLSSINIFTQVANKLSYLSLGSSNLRGQVHSTKLNFWNLNMFLSSSQLRGKIPNFLDQFWHLAYLSLTTLESWVLLSYLEGVKILHRISWRTMCLNCILLKSQNKKNLDLSSNSIVMNVCSNGTTFELNFFKVSSCQISPQFPTWLQTQKSYSLTGLHFLNLSQIHLMGKVLEKEGNMILLEFPDLSVNNLFSEIAQSI</sequence>
<dbReference type="EMBL" id="PKMF04000489">
    <property type="protein sequence ID" value="KAK7829066.1"/>
    <property type="molecule type" value="Genomic_DNA"/>
</dbReference>
<comment type="caution">
    <text evidence="8">The sequence shown here is derived from an EMBL/GenBank/DDBJ whole genome shotgun (WGS) entry which is preliminary data.</text>
</comment>
<gene>
    <name evidence="8" type="primary">EIX2_118</name>
    <name evidence="8" type="ORF">CFP56_029658</name>
</gene>